<evidence type="ECO:0000313" key="2">
    <source>
        <dbReference type="EMBL" id="TPW34055.1"/>
    </source>
</evidence>
<name>A0A506UL57_9PROT</name>
<dbReference type="Proteomes" id="UP000315037">
    <property type="component" value="Unassembled WGS sequence"/>
</dbReference>
<keyword evidence="3" id="KW-1185">Reference proteome</keyword>
<reference evidence="2 3" key="1">
    <citation type="submission" date="2019-03" db="EMBL/GenBank/DDBJ databases">
        <title>The complete genome sequence of Neokomagataea sp. Jb2 NBRC113641.</title>
        <authorList>
            <person name="Chua K.-O."/>
            <person name="Chan K.-G."/>
            <person name="See-Too W.-S."/>
        </authorList>
    </citation>
    <scope>NUCLEOTIDE SEQUENCE [LARGE SCALE GENOMIC DNA]</scope>
    <source>
        <strain evidence="2 3">Jb2</strain>
    </source>
</reference>
<proteinExistence type="predicted"/>
<dbReference type="RefSeq" id="WP_165599875.1">
    <property type="nucleotide sequence ID" value="NZ_SORY01000003.1"/>
</dbReference>
<protein>
    <submittedName>
        <fullName evidence="2">Uncharacterized protein</fullName>
    </submittedName>
</protein>
<evidence type="ECO:0000256" key="1">
    <source>
        <dbReference type="SAM" id="MobiDB-lite"/>
    </source>
</evidence>
<comment type="caution">
    <text evidence="2">The sequence shown here is derived from an EMBL/GenBank/DDBJ whole genome shotgun (WGS) entry which is preliminary data.</text>
</comment>
<sequence>MSDPPAFVQEPGEVCTFKPGSALLVPGPHGEPRIQPNSLCTLSAPPAGPSMSFPDPLAAEPGVAPQAASN</sequence>
<gene>
    <name evidence="2" type="ORF">E3202_05765</name>
</gene>
<accession>A0A506UL57</accession>
<feature type="region of interest" description="Disordered" evidence="1">
    <location>
        <begin position="42"/>
        <end position="70"/>
    </location>
</feature>
<organism evidence="2 3">
    <name type="scientific">Oecophyllibacter saccharovorans</name>
    <dbReference type="NCBI Taxonomy" id="2558360"/>
    <lineage>
        <taxon>Bacteria</taxon>
        <taxon>Pseudomonadati</taxon>
        <taxon>Pseudomonadota</taxon>
        <taxon>Alphaproteobacteria</taxon>
        <taxon>Acetobacterales</taxon>
        <taxon>Acetobacteraceae</taxon>
        <taxon>Oecophyllibacter</taxon>
    </lineage>
</organism>
<evidence type="ECO:0000313" key="3">
    <source>
        <dbReference type="Proteomes" id="UP000315037"/>
    </source>
</evidence>
<dbReference type="EMBL" id="SORZ01000002">
    <property type="protein sequence ID" value="TPW34055.1"/>
    <property type="molecule type" value="Genomic_DNA"/>
</dbReference>
<dbReference type="AlphaFoldDB" id="A0A506UL57"/>